<sequence>MPSLASSTPSKCTARTFAKGFNVKSLSYLAICFRQADPQIGHQLSECLQHSSASVFYFTSLLAVSLFSSFLLEPVPAGTGLLNCGLLETVLGGRRGDKFLVSPLYYMSTTRTLRASTIASSFKAQMSRKPKTTPSSSPLRPVGPTGRPLARALNPVAKTSKSAPTVALSKDASPEAAKAPTHSTFGGRLASDHPDAQYWLPFDNDAARNLVRYFDSDALPINDAYDFFDILQVAKPHFVNYRSSYPQPPLEVERFLYTVYKVAAAVQVKFPKPFLVPKTSPNRDLSFYLHLKPAAEVMQALKVHARGSRLALDASFKIPQVEVRTPTPPFRLRDPLDDSDEEDDASLAFTKGKGKSSTSKRARSPSSEESVPNKRSSRRKVKPTDSDADYAANEDSEDQDELAEDAAKSENMADAHGSEGHAADEDEEEGEEEGNEEDEEAVEEEPSKASPKKAAKGAAAGKAKAAPAVAPAPAVSPLFAGPPLSVEAVQELPVERVGHSLVAEAAKPPFLNKGPPACTNCISRGHECQPAKTGRTNRCQRCQDGHMVCSRGRTAPELLATFERLRPVLAVAPSTLNMALISLVMARRELDLQWVQVTRLSAQYNQQMQELVDVLLQQSDAFHADFVRHFYEDETDREVLQGILERGLQMSTALSRHQDRYTRHPVSPVVHNPKPSANEPEFSYTRLLPPADAPLGALEDIPNVSAVANVLQRAPTQASATSAPNSFDSLTKADALQYLANAAGPSTAPGHTLVGPAVPPSTSAEMEGVENAGL</sequence>
<name>A0AAD7EFM9_9AGAR</name>
<feature type="region of interest" description="Disordered" evidence="1">
    <location>
        <begin position="325"/>
        <end position="456"/>
    </location>
</feature>
<feature type="compositionally biased region" description="Acidic residues" evidence="1">
    <location>
        <begin position="424"/>
        <end position="444"/>
    </location>
</feature>
<feature type="region of interest" description="Disordered" evidence="1">
    <location>
        <begin position="744"/>
        <end position="774"/>
    </location>
</feature>
<feature type="compositionally biased region" description="Basic and acidic residues" evidence="1">
    <location>
        <begin position="405"/>
        <end position="423"/>
    </location>
</feature>
<reference evidence="2" key="1">
    <citation type="submission" date="2023-03" db="EMBL/GenBank/DDBJ databases">
        <title>Massive genome expansion in bonnet fungi (Mycena s.s.) driven by repeated elements and novel gene families across ecological guilds.</title>
        <authorList>
            <consortium name="Lawrence Berkeley National Laboratory"/>
            <person name="Harder C.B."/>
            <person name="Miyauchi S."/>
            <person name="Viragh M."/>
            <person name="Kuo A."/>
            <person name="Thoen E."/>
            <person name="Andreopoulos B."/>
            <person name="Lu D."/>
            <person name="Skrede I."/>
            <person name="Drula E."/>
            <person name="Henrissat B."/>
            <person name="Morin E."/>
            <person name="Kohler A."/>
            <person name="Barry K."/>
            <person name="LaButti K."/>
            <person name="Morin E."/>
            <person name="Salamov A."/>
            <person name="Lipzen A."/>
            <person name="Mereny Z."/>
            <person name="Hegedus B."/>
            <person name="Baldrian P."/>
            <person name="Stursova M."/>
            <person name="Weitz H."/>
            <person name="Taylor A."/>
            <person name="Grigoriev I.V."/>
            <person name="Nagy L.G."/>
            <person name="Martin F."/>
            <person name="Kauserud H."/>
        </authorList>
    </citation>
    <scope>NUCLEOTIDE SEQUENCE</scope>
    <source>
        <strain evidence="2">CBHHK002</strain>
    </source>
</reference>
<evidence type="ECO:0000256" key="1">
    <source>
        <dbReference type="SAM" id="MobiDB-lite"/>
    </source>
</evidence>
<organism evidence="2 3">
    <name type="scientific">Mycena albidolilacea</name>
    <dbReference type="NCBI Taxonomy" id="1033008"/>
    <lineage>
        <taxon>Eukaryota</taxon>
        <taxon>Fungi</taxon>
        <taxon>Dikarya</taxon>
        <taxon>Basidiomycota</taxon>
        <taxon>Agaricomycotina</taxon>
        <taxon>Agaricomycetes</taxon>
        <taxon>Agaricomycetidae</taxon>
        <taxon>Agaricales</taxon>
        <taxon>Marasmiineae</taxon>
        <taxon>Mycenaceae</taxon>
        <taxon>Mycena</taxon>
    </lineage>
</organism>
<proteinExistence type="predicted"/>
<dbReference type="EMBL" id="JARIHO010000055">
    <property type="protein sequence ID" value="KAJ7319147.1"/>
    <property type="molecule type" value="Genomic_DNA"/>
</dbReference>
<dbReference type="Proteomes" id="UP001218218">
    <property type="component" value="Unassembled WGS sequence"/>
</dbReference>
<feature type="region of interest" description="Disordered" evidence="1">
    <location>
        <begin position="658"/>
        <end position="680"/>
    </location>
</feature>
<protein>
    <submittedName>
        <fullName evidence="2">Uncharacterized protein</fullName>
    </submittedName>
</protein>
<feature type="compositionally biased region" description="Acidic residues" evidence="1">
    <location>
        <begin position="386"/>
        <end position="404"/>
    </location>
</feature>
<evidence type="ECO:0000313" key="2">
    <source>
        <dbReference type="EMBL" id="KAJ7319147.1"/>
    </source>
</evidence>
<feature type="region of interest" description="Disordered" evidence="1">
    <location>
        <begin position="124"/>
        <end position="187"/>
    </location>
</feature>
<accession>A0AAD7EFM9</accession>
<evidence type="ECO:0000313" key="3">
    <source>
        <dbReference type="Proteomes" id="UP001218218"/>
    </source>
</evidence>
<keyword evidence="3" id="KW-1185">Reference proteome</keyword>
<dbReference type="AlphaFoldDB" id="A0AAD7EFM9"/>
<comment type="caution">
    <text evidence="2">The sequence shown here is derived from an EMBL/GenBank/DDBJ whole genome shotgun (WGS) entry which is preliminary data.</text>
</comment>
<feature type="compositionally biased region" description="Basic residues" evidence="1">
    <location>
        <begin position="352"/>
        <end position="363"/>
    </location>
</feature>
<gene>
    <name evidence="2" type="ORF">DFH08DRAFT_819568</name>
</gene>